<evidence type="ECO:0000313" key="2">
    <source>
        <dbReference type="EMBL" id="MBB6062861.1"/>
    </source>
</evidence>
<accession>A0A841GV95</accession>
<organism evidence="2 3">
    <name type="scientific">Thermosipho japonicus</name>
    <dbReference type="NCBI Taxonomy" id="90323"/>
    <lineage>
        <taxon>Bacteria</taxon>
        <taxon>Thermotogati</taxon>
        <taxon>Thermotogota</taxon>
        <taxon>Thermotogae</taxon>
        <taxon>Thermotogales</taxon>
        <taxon>Fervidobacteriaceae</taxon>
        <taxon>Thermosipho</taxon>
    </lineage>
</organism>
<dbReference type="EMBL" id="JACHEX010000003">
    <property type="protein sequence ID" value="MBB6062861.1"/>
    <property type="molecule type" value="Genomic_DNA"/>
</dbReference>
<protein>
    <submittedName>
        <fullName evidence="2">Uncharacterized protein YacL</fullName>
    </submittedName>
</protein>
<name>A0A841GV95_9BACT</name>
<keyword evidence="1" id="KW-1133">Transmembrane helix</keyword>
<feature type="transmembrane region" description="Helical" evidence="1">
    <location>
        <begin position="125"/>
        <end position="144"/>
    </location>
</feature>
<proteinExistence type="predicted"/>
<feature type="transmembrane region" description="Helical" evidence="1">
    <location>
        <begin position="96"/>
        <end position="119"/>
    </location>
</feature>
<keyword evidence="1" id="KW-0472">Membrane</keyword>
<feature type="transmembrane region" description="Helical" evidence="1">
    <location>
        <begin position="39"/>
        <end position="57"/>
    </location>
</feature>
<keyword evidence="3" id="KW-1185">Reference proteome</keyword>
<dbReference type="Proteomes" id="UP000555828">
    <property type="component" value="Unassembled WGS sequence"/>
</dbReference>
<reference evidence="2 3" key="1">
    <citation type="submission" date="2020-08" db="EMBL/GenBank/DDBJ databases">
        <title>Genomic Encyclopedia of Type Strains, Phase IV (KMG-IV): sequencing the most valuable type-strain genomes for metagenomic binning, comparative biology and taxonomic classification.</title>
        <authorList>
            <person name="Goeker M."/>
        </authorList>
    </citation>
    <scope>NUCLEOTIDE SEQUENCE [LARGE SCALE GENOMIC DNA]</scope>
    <source>
        <strain evidence="2 3">DSM 13481</strain>
    </source>
</reference>
<feature type="transmembrane region" description="Helical" evidence="1">
    <location>
        <begin position="69"/>
        <end position="89"/>
    </location>
</feature>
<sequence length="209" mass="23133">MAELEHYLRPLYDYWYYSLIAGIFLLFAAKFVEKLSVAIFGFIIGINMLFPAIVARVPQIKEWLSNPTYYQISMVVFGVIAAAVLYAIYKSITFIFGFLIVGALGYYLANFIIGYFGITLSFEPLYLYAGVAIVLGILGGIVTYKKSAEVIGILSILVGAGTISAVIIGFILRGNFSKVNEPLFSSIAIVIFLILVVLGFVINFKKKKE</sequence>
<comment type="caution">
    <text evidence="2">The sequence shown here is derived from an EMBL/GenBank/DDBJ whole genome shotgun (WGS) entry which is preliminary data.</text>
</comment>
<keyword evidence="1" id="KW-0812">Transmembrane</keyword>
<feature type="transmembrane region" description="Helical" evidence="1">
    <location>
        <begin position="151"/>
        <end position="172"/>
    </location>
</feature>
<feature type="transmembrane region" description="Helical" evidence="1">
    <location>
        <begin position="14"/>
        <end position="32"/>
    </location>
</feature>
<evidence type="ECO:0000313" key="3">
    <source>
        <dbReference type="Proteomes" id="UP000555828"/>
    </source>
</evidence>
<feature type="transmembrane region" description="Helical" evidence="1">
    <location>
        <begin position="184"/>
        <end position="204"/>
    </location>
</feature>
<gene>
    <name evidence="2" type="ORF">HNP65_001313</name>
</gene>
<dbReference type="RefSeq" id="WP_184619492.1">
    <property type="nucleotide sequence ID" value="NZ_JACHEX010000003.1"/>
</dbReference>
<dbReference type="AlphaFoldDB" id="A0A841GV95"/>
<evidence type="ECO:0000256" key="1">
    <source>
        <dbReference type="SAM" id="Phobius"/>
    </source>
</evidence>